<dbReference type="EMBL" id="CP138359">
    <property type="protein sequence ID" value="WPF81781.1"/>
    <property type="molecule type" value="Genomic_DNA"/>
</dbReference>
<evidence type="ECO:0000259" key="15">
    <source>
        <dbReference type="PROSITE" id="PS50885"/>
    </source>
</evidence>
<reference evidence="17" key="1">
    <citation type="submission" date="2023-11" db="EMBL/GenBank/DDBJ databases">
        <authorList>
            <person name="Helweg L.P."/>
            <person name="Kiel A."/>
            <person name="Hitz F."/>
            <person name="Ruckert-Reed C."/>
            <person name="Busche T."/>
            <person name="Kaltschmidt B."/>
            <person name="Kaltschmidt C."/>
        </authorList>
    </citation>
    <scope>NUCLEOTIDE SEQUENCE [LARGE SCALE GENOMIC DNA]</scope>
    <source>
        <strain evidence="17">4.1</strain>
    </source>
</reference>
<dbReference type="CDD" id="cd00082">
    <property type="entry name" value="HisKA"/>
    <property type="match status" value="1"/>
</dbReference>
<evidence type="ECO:0000256" key="5">
    <source>
        <dbReference type="ARBA" id="ARBA00022553"/>
    </source>
</evidence>
<dbReference type="SUPFAM" id="SSF158472">
    <property type="entry name" value="HAMP domain-like"/>
    <property type="match status" value="1"/>
</dbReference>
<dbReference type="InterPro" id="IPR003594">
    <property type="entry name" value="HATPase_dom"/>
</dbReference>
<dbReference type="FunFam" id="3.30.565.10:FF:000006">
    <property type="entry name" value="Sensor histidine kinase WalK"/>
    <property type="match status" value="1"/>
</dbReference>
<dbReference type="InterPro" id="IPR036097">
    <property type="entry name" value="HisK_dim/P_sf"/>
</dbReference>
<keyword evidence="9 13" id="KW-1133">Transmembrane helix</keyword>
<dbReference type="EC" id="2.7.13.3" evidence="4"/>
<evidence type="ECO:0000256" key="8">
    <source>
        <dbReference type="ARBA" id="ARBA00022777"/>
    </source>
</evidence>
<feature type="region of interest" description="Disordered" evidence="12">
    <location>
        <begin position="1"/>
        <end position="46"/>
    </location>
</feature>
<keyword evidence="17" id="KW-1185">Reference proteome</keyword>
<keyword evidence="11 13" id="KW-0472">Membrane</keyword>
<dbReference type="GO" id="GO:0000155">
    <property type="term" value="F:phosphorelay sensor kinase activity"/>
    <property type="evidence" value="ECO:0007669"/>
    <property type="project" value="InterPro"/>
</dbReference>
<dbReference type="InterPro" id="IPR003661">
    <property type="entry name" value="HisK_dim/P_dom"/>
</dbReference>
<dbReference type="SMART" id="SM00388">
    <property type="entry name" value="HisKA"/>
    <property type="match status" value="1"/>
</dbReference>
<comment type="cofactor">
    <cofactor evidence="2">
        <name>a divalent metal cation</name>
        <dbReference type="ChEBI" id="CHEBI:60240"/>
    </cofactor>
</comment>
<dbReference type="Gene3D" id="1.10.287.130">
    <property type="match status" value="1"/>
</dbReference>
<dbReference type="Pfam" id="PF02518">
    <property type="entry name" value="HATPase_c"/>
    <property type="match status" value="1"/>
</dbReference>
<evidence type="ECO:0000256" key="3">
    <source>
        <dbReference type="ARBA" id="ARBA00004236"/>
    </source>
</evidence>
<dbReference type="SMART" id="SM00304">
    <property type="entry name" value="HAMP"/>
    <property type="match status" value="1"/>
</dbReference>
<dbReference type="PANTHER" id="PTHR45436:SF5">
    <property type="entry name" value="SENSOR HISTIDINE KINASE TRCS"/>
    <property type="match status" value="1"/>
</dbReference>
<proteinExistence type="predicted"/>
<evidence type="ECO:0000256" key="7">
    <source>
        <dbReference type="ARBA" id="ARBA00022692"/>
    </source>
</evidence>
<keyword evidence="10" id="KW-0902">Two-component regulatory system</keyword>
<feature type="transmembrane region" description="Helical" evidence="13">
    <location>
        <begin position="224"/>
        <end position="244"/>
    </location>
</feature>
<gene>
    <name evidence="16" type="ORF">SANBI_003095</name>
</gene>
<organism evidence="16 17">
    <name type="scientific">Sanguibacter biliveldensis</name>
    <dbReference type="NCBI Taxonomy" id="3030830"/>
    <lineage>
        <taxon>Bacteria</taxon>
        <taxon>Bacillati</taxon>
        <taxon>Actinomycetota</taxon>
        <taxon>Actinomycetes</taxon>
        <taxon>Micrococcales</taxon>
        <taxon>Sanguibacteraceae</taxon>
        <taxon>Sanguibacter</taxon>
    </lineage>
</organism>
<dbReference type="GO" id="GO:0005886">
    <property type="term" value="C:plasma membrane"/>
    <property type="evidence" value="ECO:0007669"/>
    <property type="project" value="UniProtKB-SubCell"/>
</dbReference>
<accession>A0AAF1BXI6</accession>
<keyword evidence="7 13" id="KW-0812">Transmembrane</keyword>
<dbReference type="SMART" id="SM00387">
    <property type="entry name" value="HATPase_c"/>
    <property type="match status" value="1"/>
</dbReference>
<dbReference type="Pfam" id="PF00512">
    <property type="entry name" value="HisKA"/>
    <property type="match status" value="1"/>
</dbReference>
<feature type="domain" description="Histidine kinase" evidence="14">
    <location>
        <begin position="313"/>
        <end position="535"/>
    </location>
</feature>
<evidence type="ECO:0000256" key="6">
    <source>
        <dbReference type="ARBA" id="ARBA00022679"/>
    </source>
</evidence>
<dbReference type="Pfam" id="PF00672">
    <property type="entry name" value="HAMP"/>
    <property type="match status" value="1"/>
</dbReference>
<evidence type="ECO:0000256" key="12">
    <source>
        <dbReference type="SAM" id="MobiDB-lite"/>
    </source>
</evidence>
<dbReference type="PANTHER" id="PTHR45436">
    <property type="entry name" value="SENSOR HISTIDINE KINASE YKOH"/>
    <property type="match status" value="1"/>
</dbReference>
<feature type="domain" description="HAMP" evidence="15">
    <location>
        <begin position="245"/>
        <end position="298"/>
    </location>
</feature>
<dbReference type="SUPFAM" id="SSF55874">
    <property type="entry name" value="ATPase domain of HSP90 chaperone/DNA topoisomerase II/histidine kinase"/>
    <property type="match status" value="1"/>
</dbReference>
<dbReference type="AlphaFoldDB" id="A0AAF1BXI6"/>
<evidence type="ECO:0000256" key="9">
    <source>
        <dbReference type="ARBA" id="ARBA00022989"/>
    </source>
</evidence>
<evidence type="ECO:0000256" key="10">
    <source>
        <dbReference type="ARBA" id="ARBA00023012"/>
    </source>
</evidence>
<dbReference type="KEGG" id="sbil:SANBI_003095"/>
<evidence type="ECO:0000256" key="2">
    <source>
        <dbReference type="ARBA" id="ARBA00001968"/>
    </source>
</evidence>
<keyword evidence="6" id="KW-0808">Transferase</keyword>
<evidence type="ECO:0000256" key="1">
    <source>
        <dbReference type="ARBA" id="ARBA00000085"/>
    </source>
</evidence>
<evidence type="ECO:0000313" key="16">
    <source>
        <dbReference type="EMBL" id="WPF81781.1"/>
    </source>
</evidence>
<sequence length="548" mass="57782">MAQHHEPPVPPPPPADQQAGGGAAVDPARGSGAPADETPAAPAGLQGEGEYVGPVTAFWARTPLRARLIAIVTAMLLAGLGISVALTSTVLSRYLTDQLDTQLQVTASQVVPQAVYAYRETGQAYLPNDYYILAFFPELGSRPLVSGTTTEKYGIPAITAYTFAQGSMPSGVFTVDGVQDGSGGTSEWRAQSFSFSFQDGSQITGYVALPLAPVQQTVAQIQRILVVTTLALTVLGATIGYVAIRRSLRPLHTIERTAARIADGDLSQRVPQAPVTTEVGSLARSLNTMLAQIEQSFDAQEASEARMRRFVSDASHELRTPLATVRGYGELYRMGALTTPDAMDDTMRRIEDSATRMGTLVNDLLALARLDEGRPIRSDPVDLVTLARDSVDDLHALDPSRTVRLTALDGVSPPAPVTVTGDEDRLRQVLTNLIGNVAQHTPAGTAAEIAVGPGEDPEQVVLEVRDHGLGIPADQAGRVFERFYRADSSRNRSSGGSGLGMAIVAAIVAAHRGTVSVHETAGGGLTVRAVLPAQSRADDLQEPGAATA</sequence>
<feature type="transmembrane region" description="Helical" evidence="13">
    <location>
        <begin position="68"/>
        <end position="91"/>
    </location>
</feature>
<dbReference type="FunFam" id="1.10.287.130:FF:000001">
    <property type="entry name" value="Two-component sensor histidine kinase"/>
    <property type="match status" value="1"/>
</dbReference>
<dbReference type="SUPFAM" id="SSF47384">
    <property type="entry name" value="Homodimeric domain of signal transducing histidine kinase"/>
    <property type="match status" value="1"/>
</dbReference>
<dbReference type="PROSITE" id="PS50885">
    <property type="entry name" value="HAMP"/>
    <property type="match status" value="1"/>
</dbReference>
<dbReference type="InterPro" id="IPR003660">
    <property type="entry name" value="HAMP_dom"/>
</dbReference>
<keyword evidence="5" id="KW-0597">Phosphoprotein</keyword>
<dbReference type="RefSeq" id="WP_319156592.1">
    <property type="nucleotide sequence ID" value="NZ_CP138359.1"/>
</dbReference>
<dbReference type="CDD" id="cd06225">
    <property type="entry name" value="HAMP"/>
    <property type="match status" value="1"/>
</dbReference>
<comment type="catalytic activity">
    <reaction evidence="1">
        <text>ATP + protein L-histidine = ADP + protein N-phospho-L-histidine.</text>
        <dbReference type="EC" id="2.7.13.3"/>
    </reaction>
</comment>
<protein>
    <recommendedName>
        <fullName evidence="4">histidine kinase</fullName>
        <ecNumber evidence="4">2.7.13.3</ecNumber>
    </recommendedName>
</protein>
<dbReference type="InterPro" id="IPR005467">
    <property type="entry name" value="His_kinase_dom"/>
</dbReference>
<evidence type="ECO:0000259" key="14">
    <source>
        <dbReference type="PROSITE" id="PS50109"/>
    </source>
</evidence>
<dbReference type="InterPro" id="IPR036890">
    <property type="entry name" value="HATPase_C_sf"/>
</dbReference>
<evidence type="ECO:0000313" key="17">
    <source>
        <dbReference type="Proteomes" id="UP001304340"/>
    </source>
</evidence>
<name>A0AAF1BXI6_9MICO</name>
<dbReference type="PRINTS" id="PR00344">
    <property type="entry name" value="BCTRLSENSOR"/>
</dbReference>
<evidence type="ECO:0000256" key="11">
    <source>
        <dbReference type="ARBA" id="ARBA00023136"/>
    </source>
</evidence>
<evidence type="ECO:0000256" key="13">
    <source>
        <dbReference type="SAM" id="Phobius"/>
    </source>
</evidence>
<dbReference type="Proteomes" id="UP001304340">
    <property type="component" value="Chromosome"/>
</dbReference>
<dbReference type="Gene3D" id="6.10.340.10">
    <property type="match status" value="1"/>
</dbReference>
<dbReference type="Gene3D" id="3.30.565.10">
    <property type="entry name" value="Histidine kinase-like ATPase, C-terminal domain"/>
    <property type="match status" value="1"/>
</dbReference>
<keyword evidence="8 16" id="KW-0418">Kinase</keyword>
<dbReference type="PROSITE" id="PS50109">
    <property type="entry name" value="HIS_KIN"/>
    <property type="match status" value="1"/>
</dbReference>
<comment type="subcellular location">
    <subcellularLocation>
        <location evidence="3">Cell membrane</location>
    </subcellularLocation>
</comment>
<dbReference type="CDD" id="cd00075">
    <property type="entry name" value="HATPase"/>
    <property type="match status" value="1"/>
</dbReference>
<dbReference type="GO" id="GO:0005509">
    <property type="term" value="F:calcium ion binding"/>
    <property type="evidence" value="ECO:0007669"/>
    <property type="project" value="UniProtKB-ARBA"/>
</dbReference>
<dbReference type="InterPro" id="IPR050428">
    <property type="entry name" value="TCS_sensor_his_kinase"/>
</dbReference>
<evidence type="ECO:0000256" key="4">
    <source>
        <dbReference type="ARBA" id="ARBA00012438"/>
    </source>
</evidence>
<dbReference type="InterPro" id="IPR004358">
    <property type="entry name" value="Sig_transdc_His_kin-like_C"/>
</dbReference>